<gene>
    <name evidence="2" type="ORF">A3C24_04960</name>
</gene>
<reference evidence="2 3" key="1">
    <citation type="journal article" date="2016" name="Nat. Commun.">
        <title>Thousands of microbial genomes shed light on interconnected biogeochemical processes in an aquifer system.</title>
        <authorList>
            <person name="Anantharaman K."/>
            <person name="Brown C.T."/>
            <person name="Hug L.A."/>
            <person name="Sharon I."/>
            <person name="Castelle C.J."/>
            <person name="Probst A.J."/>
            <person name="Thomas B.C."/>
            <person name="Singh A."/>
            <person name="Wilkins M.J."/>
            <person name="Karaoz U."/>
            <person name="Brodie E.L."/>
            <person name="Williams K.H."/>
            <person name="Hubbard S.S."/>
            <person name="Banfield J.F."/>
        </authorList>
    </citation>
    <scope>NUCLEOTIDE SEQUENCE [LARGE SCALE GENOMIC DNA]</scope>
</reference>
<proteinExistence type="predicted"/>
<dbReference type="AlphaFoldDB" id="A0A1F7GUZ7"/>
<dbReference type="Proteomes" id="UP000177159">
    <property type="component" value="Unassembled WGS sequence"/>
</dbReference>
<comment type="caution">
    <text evidence="2">The sequence shown here is derived from an EMBL/GenBank/DDBJ whole genome shotgun (WGS) entry which is preliminary data.</text>
</comment>
<keyword evidence="1" id="KW-0812">Transmembrane</keyword>
<evidence type="ECO:0000313" key="2">
    <source>
        <dbReference type="EMBL" id="OGK22859.1"/>
    </source>
</evidence>
<sequence length="102" mass="11607">MTHKSESKKQNSSGIFLKLATGVILCGLLVVNIIIFTKSIRLSDVIVQLDEDTQKLKKENFILKQELYVHNSLENLEIMAKNLGFTKEAEPHFLEKLDYASL</sequence>
<evidence type="ECO:0000313" key="3">
    <source>
        <dbReference type="Proteomes" id="UP000177159"/>
    </source>
</evidence>
<evidence type="ECO:0000256" key="1">
    <source>
        <dbReference type="SAM" id="Phobius"/>
    </source>
</evidence>
<keyword evidence="1" id="KW-0472">Membrane</keyword>
<feature type="transmembrane region" description="Helical" evidence="1">
    <location>
        <begin position="15"/>
        <end position="36"/>
    </location>
</feature>
<keyword evidence="1" id="KW-1133">Transmembrane helix</keyword>
<accession>A0A1F7GUZ7</accession>
<dbReference type="EMBL" id="MFZM01000031">
    <property type="protein sequence ID" value="OGK22859.1"/>
    <property type="molecule type" value="Genomic_DNA"/>
</dbReference>
<name>A0A1F7GUZ7_9BACT</name>
<protein>
    <submittedName>
        <fullName evidence="2">Uncharacterized protein</fullName>
    </submittedName>
</protein>
<organism evidence="2 3">
    <name type="scientific">Candidatus Roizmanbacteria bacterium RIFCSPHIGHO2_02_FULL_37_24</name>
    <dbReference type="NCBI Taxonomy" id="1802037"/>
    <lineage>
        <taxon>Bacteria</taxon>
        <taxon>Candidatus Roizmaniibacteriota</taxon>
    </lineage>
</organism>